<feature type="domain" description="Ketoreductase" evidence="3">
    <location>
        <begin position="13"/>
        <end position="180"/>
    </location>
</feature>
<dbReference type="AlphaFoldDB" id="A0A4P7DA46"/>
<evidence type="ECO:0000256" key="1">
    <source>
        <dbReference type="ARBA" id="ARBA00006484"/>
    </source>
</evidence>
<sequence length="253" mass="26538">MIPKMPGFRLDGKTALITGAGRGIGLAAAAALAQSGAHVTLVARSETELRSACTSIEALGGVSNYAVLDVTDSGRVSEFVVAKGPFNILVNSAGMNRPMPLLELEDEDLDAMMALNVKSAFYVSRAVARGLIESGQGGSFINVSSQMGHVGSPCRTVYCASKHAIEGMTKALAWELGAHGIRVNTLCPTFIETALTQTMFENPGFREWVTSKIALERIGHVEEVMGPVVFLASDASSLMTGSALMLDGGWTAA</sequence>
<comment type="similarity">
    <text evidence="1">Belongs to the short-chain dehydrogenases/reductases (SDR) family.</text>
</comment>
<geneLocation type="plasmid" evidence="4 5">
    <name>unnamed1</name>
</geneLocation>
<dbReference type="EMBL" id="CP038152">
    <property type="protein sequence ID" value="QBR03975.1"/>
    <property type="molecule type" value="Genomic_DNA"/>
</dbReference>
<dbReference type="Pfam" id="PF13561">
    <property type="entry name" value="adh_short_C2"/>
    <property type="match status" value="1"/>
</dbReference>
<dbReference type="InterPro" id="IPR057326">
    <property type="entry name" value="KR_dom"/>
</dbReference>
<dbReference type="RefSeq" id="WP_134759909.1">
    <property type="nucleotide sequence ID" value="NZ_CP038152.1"/>
</dbReference>
<proteinExistence type="inferred from homology"/>
<dbReference type="GO" id="GO:0016616">
    <property type="term" value="F:oxidoreductase activity, acting on the CH-OH group of donors, NAD or NADP as acceptor"/>
    <property type="evidence" value="ECO:0007669"/>
    <property type="project" value="TreeGrafter"/>
</dbReference>
<dbReference type="SUPFAM" id="SSF51735">
    <property type="entry name" value="NAD(P)-binding Rossmann-fold domains"/>
    <property type="match status" value="1"/>
</dbReference>
<dbReference type="PRINTS" id="PR00081">
    <property type="entry name" value="GDHRDH"/>
</dbReference>
<evidence type="ECO:0000259" key="3">
    <source>
        <dbReference type="SMART" id="SM00822"/>
    </source>
</evidence>
<dbReference type="PANTHER" id="PTHR42760:SF115">
    <property type="entry name" value="3-OXOACYL-[ACYL-CARRIER-PROTEIN] REDUCTASE FABG"/>
    <property type="match status" value="1"/>
</dbReference>
<dbReference type="InterPro" id="IPR036291">
    <property type="entry name" value="NAD(P)-bd_dom_sf"/>
</dbReference>
<dbReference type="SMART" id="SM00822">
    <property type="entry name" value="PKS_KR"/>
    <property type="match status" value="1"/>
</dbReference>
<dbReference type="PROSITE" id="PS00061">
    <property type="entry name" value="ADH_SHORT"/>
    <property type="match status" value="1"/>
</dbReference>
<dbReference type="PRINTS" id="PR00080">
    <property type="entry name" value="SDRFAMILY"/>
</dbReference>
<dbReference type="Gene3D" id="3.40.50.720">
    <property type="entry name" value="NAD(P)-binding Rossmann-like Domain"/>
    <property type="match status" value="1"/>
</dbReference>
<dbReference type="Proteomes" id="UP000295727">
    <property type="component" value="Plasmid unnamed1"/>
</dbReference>
<dbReference type="PANTHER" id="PTHR42760">
    <property type="entry name" value="SHORT-CHAIN DEHYDROGENASES/REDUCTASES FAMILY MEMBER"/>
    <property type="match status" value="1"/>
</dbReference>
<dbReference type="InterPro" id="IPR002347">
    <property type="entry name" value="SDR_fam"/>
</dbReference>
<evidence type="ECO:0000256" key="2">
    <source>
        <dbReference type="ARBA" id="ARBA00023002"/>
    </source>
</evidence>
<dbReference type="KEGG" id="ppai:E1956_42990"/>
<accession>A0A4P7DA46</accession>
<dbReference type="FunFam" id="3.40.50.720:FF:000084">
    <property type="entry name" value="Short-chain dehydrogenase reductase"/>
    <property type="match status" value="1"/>
</dbReference>
<keyword evidence="4" id="KW-0614">Plasmid</keyword>
<protein>
    <submittedName>
        <fullName evidence="4">SDR family oxidoreductase</fullName>
    </submittedName>
</protein>
<name>A0A4P7DA46_9BURK</name>
<dbReference type="OrthoDB" id="8557335at2"/>
<reference evidence="4 5" key="1">
    <citation type="submission" date="2019-03" db="EMBL/GenBank/DDBJ databases">
        <title>Paraburkholderia sp. 7MH5, isolated from subtropical forest soil.</title>
        <authorList>
            <person name="Gao Z.-H."/>
            <person name="Qiu L.-H."/>
        </authorList>
    </citation>
    <scope>NUCLEOTIDE SEQUENCE [LARGE SCALE GENOMIC DNA]</scope>
    <source>
        <strain evidence="4 5">7MH5</strain>
        <plasmid evidence="4 5">unnamed1</plasmid>
    </source>
</reference>
<keyword evidence="5" id="KW-1185">Reference proteome</keyword>
<organism evidence="4 5">
    <name type="scientific">Paraburkholderia pallida</name>
    <dbReference type="NCBI Taxonomy" id="2547399"/>
    <lineage>
        <taxon>Bacteria</taxon>
        <taxon>Pseudomonadati</taxon>
        <taxon>Pseudomonadota</taxon>
        <taxon>Betaproteobacteria</taxon>
        <taxon>Burkholderiales</taxon>
        <taxon>Burkholderiaceae</taxon>
        <taxon>Paraburkholderia</taxon>
    </lineage>
</organism>
<dbReference type="InterPro" id="IPR020904">
    <property type="entry name" value="Sc_DH/Rdtase_CS"/>
</dbReference>
<evidence type="ECO:0000313" key="4">
    <source>
        <dbReference type="EMBL" id="QBR03975.1"/>
    </source>
</evidence>
<evidence type="ECO:0000313" key="5">
    <source>
        <dbReference type="Proteomes" id="UP000295727"/>
    </source>
</evidence>
<keyword evidence="2" id="KW-0560">Oxidoreductase</keyword>
<gene>
    <name evidence="4" type="ORF">E1956_42990</name>
</gene>